<name>H8GXN2_DEIGI</name>
<feature type="region of interest" description="Disordered" evidence="1">
    <location>
        <begin position="184"/>
        <end position="246"/>
    </location>
</feature>
<proteinExistence type="predicted"/>
<dbReference type="STRING" id="745776.DGo_CA1957"/>
<evidence type="ECO:0000313" key="3">
    <source>
        <dbReference type="Proteomes" id="UP000007575"/>
    </source>
</evidence>
<dbReference type="KEGG" id="dgo:DGo_CA1957"/>
<dbReference type="EMBL" id="CP002191">
    <property type="protein sequence ID" value="AFD25884.1"/>
    <property type="molecule type" value="Genomic_DNA"/>
</dbReference>
<gene>
    <name evidence="2" type="ordered locus">DGo_CA1957</name>
</gene>
<dbReference type="Proteomes" id="UP000007575">
    <property type="component" value="Chromosome"/>
</dbReference>
<reference evidence="2 3" key="1">
    <citation type="journal article" date="2012" name="PLoS ONE">
        <title>Genome sequence and transcriptome analysis of the radioresistant bacterium Deinococcus gobiensis: insights into the extreme environmental adaptations.</title>
        <authorList>
            <person name="Yuan M."/>
            <person name="Chen M."/>
            <person name="Zhang W."/>
            <person name="Lu W."/>
            <person name="Wang J."/>
            <person name="Yang M."/>
            <person name="Zhao P."/>
            <person name="Tang R."/>
            <person name="Li X."/>
            <person name="Hao Y."/>
            <person name="Zhou Z."/>
            <person name="Zhan Y."/>
            <person name="Yu H."/>
            <person name="Teng C."/>
            <person name="Yan Y."/>
            <person name="Ping S."/>
            <person name="Wang Y."/>
            <person name="Lin M."/>
        </authorList>
    </citation>
    <scope>NUCLEOTIDE SEQUENCE [LARGE SCALE GENOMIC DNA]</scope>
    <source>
        <strain evidence="2 3">I-0</strain>
    </source>
</reference>
<dbReference type="PATRIC" id="fig|745776.4.peg.2010"/>
<feature type="compositionally biased region" description="Pro residues" evidence="1">
    <location>
        <begin position="214"/>
        <end position="225"/>
    </location>
</feature>
<dbReference type="RefSeq" id="WP_014685367.1">
    <property type="nucleotide sequence ID" value="NC_017790.1"/>
</dbReference>
<sequence length="246" mass="26705">MAKLNGTQNTGTSFERTVLDEGIYDMKLVKVLGYMRDGTPQFPDPKPAVMMIWSWCDEAGNLYQDDKNQTYDLVDVLGMPRNFAYNDKSGYWKRLSEVSGFAITDATVAQTAHDFGDFILSFDDIIEVISSPDAEKPDKKGKVTAVSVEVNGVEQIGRVCKIVVKKQPGKKDPTKFFNSIGSVMQAQASQPKRPPTRPAAAPATQAAPAQSAPPARPARPAPAPAPAAQKPPTEALYDGNGEELPY</sequence>
<dbReference type="AlphaFoldDB" id="H8GXN2"/>
<feature type="compositionally biased region" description="Low complexity" evidence="1">
    <location>
        <begin position="198"/>
        <end position="213"/>
    </location>
</feature>
<dbReference type="HOGENOM" id="CLU_1127619_0_0_0"/>
<keyword evidence="3" id="KW-1185">Reference proteome</keyword>
<organism evidence="2 3">
    <name type="scientific">Deinococcus gobiensis (strain DSM 21396 / JCM 16679 / CGMCC 1.7299 / I-0)</name>
    <dbReference type="NCBI Taxonomy" id="745776"/>
    <lineage>
        <taxon>Bacteria</taxon>
        <taxon>Thermotogati</taxon>
        <taxon>Deinococcota</taxon>
        <taxon>Deinococci</taxon>
        <taxon>Deinococcales</taxon>
        <taxon>Deinococcaceae</taxon>
        <taxon>Deinococcus</taxon>
    </lineage>
</organism>
<accession>H8GXN2</accession>
<evidence type="ECO:0000256" key="1">
    <source>
        <dbReference type="SAM" id="MobiDB-lite"/>
    </source>
</evidence>
<protein>
    <submittedName>
        <fullName evidence="2">Uncharacterized protein</fullName>
    </submittedName>
</protein>
<evidence type="ECO:0000313" key="2">
    <source>
        <dbReference type="EMBL" id="AFD25884.1"/>
    </source>
</evidence>